<evidence type="ECO:0000313" key="2">
    <source>
        <dbReference type="EMBL" id="MCL9807905.1"/>
    </source>
</evidence>
<feature type="chain" id="PRO_5045287206" description="Lipoprotein" evidence="1">
    <location>
        <begin position="21"/>
        <end position="247"/>
    </location>
</feature>
<accession>A0ABT0TK87</accession>
<comment type="caution">
    <text evidence="2">The sequence shown here is derived from an EMBL/GenBank/DDBJ whole genome shotgun (WGS) entry which is preliminary data.</text>
</comment>
<keyword evidence="1" id="KW-0732">Signal</keyword>
<dbReference type="PROSITE" id="PS51257">
    <property type="entry name" value="PROKAR_LIPOPROTEIN"/>
    <property type="match status" value="1"/>
</dbReference>
<evidence type="ECO:0008006" key="4">
    <source>
        <dbReference type="Google" id="ProtNLM"/>
    </source>
</evidence>
<name>A0ABT0TK87_9FLAO</name>
<keyword evidence="3" id="KW-1185">Reference proteome</keyword>
<feature type="signal peptide" evidence="1">
    <location>
        <begin position="1"/>
        <end position="20"/>
    </location>
</feature>
<evidence type="ECO:0000313" key="3">
    <source>
        <dbReference type="Proteomes" id="UP001317191"/>
    </source>
</evidence>
<reference evidence="2 3" key="1">
    <citation type="submission" date="2022-05" db="EMBL/GenBank/DDBJ databases">
        <title>Flavobacterium sp., isolated from activated sludge.</title>
        <authorList>
            <person name="Ran Q."/>
        </authorList>
    </citation>
    <scope>NUCLEOTIDE SEQUENCE [LARGE SCALE GENOMIC DNA]</scope>
    <source>
        <strain evidence="2 3">HXWNR70</strain>
    </source>
</reference>
<dbReference type="EMBL" id="JAMLJM010000001">
    <property type="protein sequence ID" value="MCL9807905.1"/>
    <property type="molecule type" value="Genomic_DNA"/>
</dbReference>
<proteinExistence type="predicted"/>
<protein>
    <recommendedName>
        <fullName evidence="4">Lipoprotein</fullName>
    </recommendedName>
</protein>
<dbReference type="Proteomes" id="UP001317191">
    <property type="component" value="Unassembled WGS sequence"/>
</dbReference>
<evidence type="ECO:0000256" key="1">
    <source>
        <dbReference type="SAM" id="SignalP"/>
    </source>
</evidence>
<gene>
    <name evidence="2" type="ORF">NAT50_00865</name>
</gene>
<sequence length="247" mass="28362">MKKILFLLVLTLGITSCTFTEEIMINPDGSGKYILQMDGSAFMAMMPKDSVSGSMGKSIDSVFSFKKILEEKKDSITKLSLKEQERLKKLENFKMHLKMKEDSKEFLFSLFSPFSSVAELQEMTNNIKELNALDKKTQSIGPMSDIGIFGNNGATMNYTYNGKKFTRKAVANQSQQKDLKNDSLNSYQMIFESSKYIVKYHFPKAVKKVNNPTALFSEDRKTITLEYSFNEYRREPEKLNLEIEFVK</sequence>
<organism evidence="2 3">
    <name type="scientific">Flavobacterium luminosum</name>
    <dbReference type="NCBI Taxonomy" id="2949086"/>
    <lineage>
        <taxon>Bacteria</taxon>
        <taxon>Pseudomonadati</taxon>
        <taxon>Bacteroidota</taxon>
        <taxon>Flavobacteriia</taxon>
        <taxon>Flavobacteriales</taxon>
        <taxon>Flavobacteriaceae</taxon>
        <taxon>Flavobacterium</taxon>
    </lineage>
</organism>
<dbReference type="RefSeq" id="WP_250590533.1">
    <property type="nucleotide sequence ID" value="NZ_JAMLJM010000001.1"/>
</dbReference>